<keyword evidence="1" id="KW-1133">Transmembrane helix</keyword>
<evidence type="ECO:0000256" key="1">
    <source>
        <dbReference type="SAM" id="Phobius"/>
    </source>
</evidence>
<proteinExistence type="predicted"/>
<feature type="transmembrane region" description="Helical" evidence="1">
    <location>
        <begin position="6"/>
        <end position="28"/>
    </location>
</feature>
<protein>
    <submittedName>
        <fullName evidence="2">Uncharacterized protein</fullName>
    </submittedName>
</protein>
<organism evidence="2 3">
    <name type="scientific">Candidatus Synechococcus spongiarum 142</name>
    <dbReference type="NCBI Taxonomy" id="1608213"/>
    <lineage>
        <taxon>Bacteria</taxon>
        <taxon>Bacillati</taxon>
        <taxon>Cyanobacteriota</taxon>
        <taxon>Cyanophyceae</taxon>
        <taxon>Synechococcales</taxon>
        <taxon>Synechococcaceae</taxon>
        <taxon>Synechococcus</taxon>
    </lineage>
</organism>
<accession>A0A6N3XC54</accession>
<evidence type="ECO:0000313" key="2">
    <source>
        <dbReference type="EMBL" id="KKZ13802.1"/>
    </source>
</evidence>
<comment type="caution">
    <text evidence="2">The sequence shown here is derived from an EMBL/GenBank/DDBJ whole genome shotgun (WGS) entry which is preliminary data.</text>
</comment>
<dbReference type="Proteomes" id="UP000035054">
    <property type="component" value="Unassembled WGS sequence"/>
</dbReference>
<gene>
    <name evidence="2" type="ORF">TH68_06100</name>
</gene>
<dbReference type="AlphaFoldDB" id="A0A6N3XC54"/>
<dbReference type="Pfam" id="PF19865">
    <property type="entry name" value="DUF6338"/>
    <property type="match status" value="1"/>
</dbReference>
<keyword evidence="1" id="KW-0472">Membrane</keyword>
<feature type="transmembrane region" description="Helical" evidence="1">
    <location>
        <begin position="80"/>
        <end position="97"/>
    </location>
</feature>
<feature type="transmembrane region" description="Helical" evidence="1">
    <location>
        <begin position="40"/>
        <end position="60"/>
    </location>
</feature>
<sequence>MSWMSSEIVHVLIFLLPGFLTASIFHSLTAHRKPEAFERVISALIFTIVIQFTTLIVRYFVSQLIKLPDLLFETPIETVFALPIAVILGLLFSWLSNNDIPHRMLRWLRITRETSYPSEWHSMFMGHGSKAAIILYLKQGHNLYGELAEYPTNPKDGYFRIIKAEWVTNEGEPIPLEIDADAVLVPAAEVKMIALAPMIESEKQIEEIS</sequence>
<dbReference type="InterPro" id="IPR045919">
    <property type="entry name" value="DUF6338"/>
</dbReference>
<name>A0A6N3XC54_9SYNE</name>
<evidence type="ECO:0000313" key="3">
    <source>
        <dbReference type="Proteomes" id="UP000035054"/>
    </source>
</evidence>
<keyword evidence="1" id="KW-0812">Transmembrane</keyword>
<dbReference type="EMBL" id="JXUO01000206">
    <property type="protein sequence ID" value="KKZ13802.1"/>
    <property type="molecule type" value="Genomic_DNA"/>
</dbReference>
<reference evidence="2 3" key="1">
    <citation type="submission" date="2015-01" db="EMBL/GenBank/DDBJ databases">
        <title>Lifestyle Evolution in Cyanobacterial Symbionts of Sponges.</title>
        <authorList>
            <person name="Burgsdorf I."/>
            <person name="Slaby B.M."/>
            <person name="Handley K.M."/>
            <person name="Haber M."/>
            <person name="Blom J."/>
            <person name="Marshall C.W."/>
            <person name="Gilbert J.A."/>
            <person name="Hentschel U."/>
            <person name="Steindler L."/>
        </authorList>
    </citation>
    <scope>NUCLEOTIDE SEQUENCE [LARGE SCALE GENOMIC DNA]</scope>
    <source>
        <strain evidence="2">142</strain>
    </source>
</reference>